<name>A0ABZ0VG91_9MICO</name>
<dbReference type="EMBL" id="CP139779">
    <property type="protein sequence ID" value="WQB71958.1"/>
    <property type="molecule type" value="Genomic_DNA"/>
</dbReference>
<proteinExistence type="predicted"/>
<gene>
    <name evidence="1" type="ORF">T9R20_08445</name>
</gene>
<organism evidence="1 2">
    <name type="scientific">Microbacterium invictum</name>
    <dbReference type="NCBI Taxonomy" id="515415"/>
    <lineage>
        <taxon>Bacteria</taxon>
        <taxon>Bacillati</taxon>
        <taxon>Actinomycetota</taxon>
        <taxon>Actinomycetes</taxon>
        <taxon>Micrococcales</taxon>
        <taxon>Microbacteriaceae</taxon>
        <taxon>Microbacterium</taxon>
    </lineage>
</organism>
<evidence type="ECO:0000313" key="1">
    <source>
        <dbReference type="EMBL" id="WQB71958.1"/>
    </source>
</evidence>
<reference evidence="1 2" key="1">
    <citation type="submission" date="2023-06" db="EMBL/GenBank/DDBJ databases">
        <title>Rock-solubilizing bacteria, Microbacterium invictum, promotes re-establishment of vegetation in rocky wasteland by accelerating rock bio-weathering and reshaping soil bacterial community.</title>
        <authorList>
            <person name="Liu C."/>
        </authorList>
    </citation>
    <scope>NUCLEOTIDE SEQUENCE [LARGE SCALE GENOMIC DNA]</scope>
    <source>
        <strain evidence="1 2">X-18</strain>
    </source>
</reference>
<protein>
    <submittedName>
        <fullName evidence="1">Uncharacterized protein</fullName>
    </submittedName>
</protein>
<sequence>MAIGDTAAAAGLPLVSGTVQANTIDTIENQTRDMVGQIMLNNPKKITVSPTAPASPNVGDVWIKQV</sequence>
<evidence type="ECO:0000313" key="2">
    <source>
        <dbReference type="Proteomes" id="UP001324533"/>
    </source>
</evidence>
<dbReference type="Proteomes" id="UP001324533">
    <property type="component" value="Chromosome"/>
</dbReference>
<keyword evidence="2" id="KW-1185">Reference proteome</keyword>
<dbReference type="RefSeq" id="WP_322412069.1">
    <property type="nucleotide sequence ID" value="NZ_CP139779.1"/>
</dbReference>
<accession>A0ABZ0VG91</accession>